<name>A0A2K1QHD1_9PEZI</name>
<comment type="caution">
    <text evidence="1">The sequence shown here is derived from an EMBL/GenBank/DDBJ whole genome shotgun (WGS) entry which is preliminary data.</text>
</comment>
<reference evidence="1 2" key="1">
    <citation type="submission" date="2017-06" db="EMBL/GenBank/DDBJ databases">
        <title>Draft genome sequence of a variant of Elsinoe murrayae.</title>
        <authorList>
            <person name="Cheng Q."/>
        </authorList>
    </citation>
    <scope>NUCLEOTIDE SEQUENCE [LARGE SCALE GENOMIC DNA]</scope>
    <source>
        <strain evidence="1 2">CQ-2017a</strain>
    </source>
</reference>
<keyword evidence="2" id="KW-1185">Reference proteome</keyword>
<dbReference type="EMBL" id="NKHZ01000088">
    <property type="protein sequence ID" value="PNS14263.1"/>
    <property type="molecule type" value="Genomic_DNA"/>
</dbReference>
<accession>A0A2K1QHD1</accession>
<dbReference type="Proteomes" id="UP000243797">
    <property type="component" value="Unassembled WGS sequence"/>
</dbReference>
<proteinExistence type="predicted"/>
<protein>
    <submittedName>
        <fullName evidence="1">Uncharacterized protein</fullName>
    </submittedName>
</protein>
<gene>
    <name evidence="1" type="ORF">CAC42_6776</name>
</gene>
<evidence type="ECO:0000313" key="1">
    <source>
        <dbReference type="EMBL" id="PNS14263.1"/>
    </source>
</evidence>
<sequence length="134" mass="14387">MCGNSSRTTVGGTIAILKSDTGAAPDLNLLFNSRDAATVASIQGVYSTHPEHYHSFDVSIHRDGDLRATSDIQNILHNFSLPTFSDQAEHSSIRLPVSLNLGVGGDGIVGRRIQVRHRGPNGESIVRQGIIGWN</sequence>
<dbReference type="InParanoid" id="A0A2K1QHD1"/>
<dbReference type="OrthoDB" id="4158189at2759"/>
<organism evidence="1 2">
    <name type="scientific">Sphaceloma murrayae</name>
    <dbReference type="NCBI Taxonomy" id="2082308"/>
    <lineage>
        <taxon>Eukaryota</taxon>
        <taxon>Fungi</taxon>
        <taxon>Dikarya</taxon>
        <taxon>Ascomycota</taxon>
        <taxon>Pezizomycotina</taxon>
        <taxon>Dothideomycetes</taxon>
        <taxon>Dothideomycetidae</taxon>
        <taxon>Myriangiales</taxon>
        <taxon>Elsinoaceae</taxon>
        <taxon>Sphaceloma</taxon>
    </lineage>
</organism>
<evidence type="ECO:0000313" key="2">
    <source>
        <dbReference type="Proteomes" id="UP000243797"/>
    </source>
</evidence>
<dbReference type="AlphaFoldDB" id="A0A2K1QHD1"/>